<evidence type="ECO:0000256" key="4">
    <source>
        <dbReference type="ARBA" id="ARBA00022679"/>
    </source>
</evidence>
<evidence type="ECO:0000256" key="1">
    <source>
        <dbReference type="ARBA" id="ARBA00004651"/>
    </source>
</evidence>
<sequence length="659" mass="74456">MEIVERFLDLLLFALCVLAILSAGSALVVRMLTFGISRVEALTLSLGLGTIIVAYGVLTLGLLGLLHRTALYIWLGVCYAVGIAELVRLRKPERFVAPFSETWSDLTVIERFWVWLLVLLNFLAMLLCFVPPTLQTEWDSLSYHLAIPKLYWMEGRIHYIAFSHHAQFPMTAQMLYLLGMGLTNLKSTAVAKLFHWLFFVLCQLTLLCWGTATKQRSLRHGLFAAAFFASLPIAFFEATTAYVDLALTAYGLLCLFAISRFHSQPEGKWLIVAGIFAGAAAGTKYTGLLLVGLLFPFGAWAIWRTREPRWSHLALGIFLALLFASPWYVKNWLWTGNPVFPFAYGVFGGKNWSKEMAQTYTTSNREFGGGRDILTFIAMPFNLTLNEIRFGHCARKWLGVCKQQGECGMQWKCGKFDNQDLPVLGVGLMPLALTPAAILVCALEGLPFAVSVPILAMLGWFAWWFMEAQYLRYLLPALGCLAVLLGWGASRLIGMGVLTGIFARVTISVGLAYALIVNLWQSVTLTPLPVAIGLVSNEDFLRTVEPTYRVAEFVNRALPRRAVIATYGFPLGYYFDRRYFWADGGHNRLIRYEKLRGVDDLVREWHRLGVTHIVIDWKFVPRKSDFGRWVSEGIRRGLLEQLWQEGTKEVLEVARRRRR</sequence>
<gene>
    <name evidence="10" type="ORF">M2350_002785</name>
</gene>
<dbReference type="EMBL" id="JANUCP010000005">
    <property type="protein sequence ID" value="MCS3920356.1"/>
    <property type="molecule type" value="Genomic_DNA"/>
</dbReference>
<accession>A0ABT2EQY5</accession>
<feature type="transmembrane region" description="Helical" evidence="8">
    <location>
        <begin position="421"/>
        <end position="440"/>
    </location>
</feature>
<feature type="transmembrane region" description="Helical" evidence="8">
    <location>
        <begin position="71"/>
        <end position="89"/>
    </location>
</feature>
<feature type="transmembrane region" description="Helical" evidence="8">
    <location>
        <begin position="112"/>
        <end position="134"/>
    </location>
</feature>
<feature type="transmembrane region" description="Helical" evidence="8">
    <location>
        <begin position="217"/>
        <end position="235"/>
    </location>
</feature>
<name>A0ABT2EQY5_9BACT</name>
<feature type="transmembrane region" description="Helical" evidence="8">
    <location>
        <begin position="473"/>
        <end position="489"/>
    </location>
</feature>
<feature type="transmembrane region" description="Helical" evidence="8">
    <location>
        <begin position="270"/>
        <end position="303"/>
    </location>
</feature>
<dbReference type="PANTHER" id="PTHR33908">
    <property type="entry name" value="MANNOSYLTRANSFERASE YKCB-RELATED"/>
    <property type="match status" value="1"/>
</dbReference>
<organism evidence="10 11">
    <name type="scientific">Candidatus Fervidibacter sacchari</name>
    <dbReference type="NCBI Taxonomy" id="1448929"/>
    <lineage>
        <taxon>Bacteria</taxon>
        <taxon>Candidatus Fervidibacterota</taxon>
        <taxon>Candidatus Fervidibacter</taxon>
    </lineage>
</organism>
<evidence type="ECO:0000256" key="8">
    <source>
        <dbReference type="SAM" id="Phobius"/>
    </source>
</evidence>
<keyword evidence="6 8" id="KW-1133">Transmembrane helix</keyword>
<keyword evidence="11" id="KW-1185">Reference proteome</keyword>
<evidence type="ECO:0000256" key="5">
    <source>
        <dbReference type="ARBA" id="ARBA00022692"/>
    </source>
</evidence>
<evidence type="ECO:0000256" key="3">
    <source>
        <dbReference type="ARBA" id="ARBA00022676"/>
    </source>
</evidence>
<feature type="transmembrane region" description="Helical" evidence="8">
    <location>
        <begin position="6"/>
        <end position="29"/>
    </location>
</feature>
<feature type="transmembrane region" description="Helical" evidence="8">
    <location>
        <begin position="41"/>
        <end position="65"/>
    </location>
</feature>
<dbReference type="RefSeq" id="WP_259099252.1">
    <property type="nucleotide sequence ID" value="NZ_CP130454.1"/>
</dbReference>
<dbReference type="InterPro" id="IPR003342">
    <property type="entry name" value="ArnT-like_N"/>
</dbReference>
<feature type="transmembrane region" description="Helical" evidence="8">
    <location>
        <begin position="309"/>
        <end position="329"/>
    </location>
</feature>
<comment type="caution">
    <text evidence="10">The sequence shown here is derived from an EMBL/GenBank/DDBJ whole genome shotgun (WGS) entry which is preliminary data.</text>
</comment>
<keyword evidence="2" id="KW-1003">Cell membrane</keyword>
<evidence type="ECO:0000259" key="9">
    <source>
        <dbReference type="Pfam" id="PF02366"/>
    </source>
</evidence>
<keyword evidence="4" id="KW-0808">Transferase</keyword>
<feature type="domain" description="ArnT-like N-terminal" evidence="9">
    <location>
        <begin position="190"/>
        <end position="328"/>
    </location>
</feature>
<comment type="subcellular location">
    <subcellularLocation>
        <location evidence="1">Cell membrane</location>
        <topology evidence="1">Multi-pass membrane protein</topology>
    </subcellularLocation>
</comment>
<reference evidence="10 11" key="1">
    <citation type="submission" date="2022-08" db="EMBL/GenBank/DDBJ databases">
        <title>Bacterial and archaeal communities from various locations to study Microbial Dark Matter (Phase II).</title>
        <authorList>
            <person name="Stepanauskas R."/>
        </authorList>
    </citation>
    <scope>NUCLEOTIDE SEQUENCE [LARGE SCALE GENOMIC DNA]</scope>
    <source>
        <strain evidence="10 11">PD1</strain>
    </source>
</reference>
<proteinExistence type="predicted"/>
<dbReference type="PANTHER" id="PTHR33908:SF11">
    <property type="entry name" value="MEMBRANE PROTEIN"/>
    <property type="match status" value="1"/>
</dbReference>
<feature type="transmembrane region" description="Helical" evidence="8">
    <location>
        <begin position="446"/>
        <end position="466"/>
    </location>
</feature>
<keyword evidence="7 8" id="KW-0472">Membrane</keyword>
<protein>
    <submittedName>
        <fullName evidence="10">4-amino-4-deoxy-L-arabinose transferase-like glycosyltransferase</fullName>
    </submittedName>
</protein>
<keyword evidence="5 8" id="KW-0812">Transmembrane</keyword>
<dbReference type="InterPro" id="IPR050297">
    <property type="entry name" value="LipidA_mod_glycosyltrf_83"/>
</dbReference>
<feature type="transmembrane region" description="Helical" evidence="8">
    <location>
        <begin position="501"/>
        <end position="520"/>
    </location>
</feature>
<dbReference type="Proteomes" id="UP001204798">
    <property type="component" value="Unassembled WGS sequence"/>
</dbReference>
<evidence type="ECO:0000256" key="7">
    <source>
        <dbReference type="ARBA" id="ARBA00023136"/>
    </source>
</evidence>
<dbReference type="Pfam" id="PF02366">
    <property type="entry name" value="PMT"/>
    <property type="match status" value="1"/>
</dbReference>
<evidence type="ECO:0000313" key="10">
    <source>
        <dbReference type="EMBL" id="MCS3920356.1"/>
    </source>
</evidence>
<feature type="transmembrane region" description="Helical" evidence="8">
    <location>
        <begin position="193"/>
        <end position="210"/>
    </location>
</feature>
<evidence type="ECO:0000256" key="6">
    <source>
        <dbReference type="ARBA" id="ARBA00022989"/>
    </source>
</evidence>
<evidence type="ECO:0000313" key="11">
    <source>
        <dbReference type="Proteomes" id="UP001204798"/>
    </source>
</evidence>
<keyword evidence="3" id="KW-0328">Glycosyltransferase</keyword>
<evidence type="ECO:0000256" key="2">
    <source>
        <dbReference type="ARBA" id="ARBA00022475"/>
    </source>
</evidence>